<feature type="repeat" description="ANK" evidence="6">
    <location>
        <begin position="958"/>
        <end position="979"/>
    </location>
</feature>
<dbReference type="Pfam" id="PF01363">
    <property type="entry name" value="FYVE"/>
    <property type="match status" value="1"/>
</dbReference>
<gene>
    <name evidence="11" type="primary">LOC107266747</name>
</gene>
<dbReference type="AlphaFoldDB" id="A0AAJ7RF36"/>
<evidence type="ECO:0000259" key="8">
    <source>
        <dbReference type="PROSITE" id="PS50097"/>
    </source>
</evidence>
<dbReference type="CDD" id="cd15728">
    <property type="entry name" value="FYVE_ANFY1"/>
    <property type="match status" value="1"/>
</dbReference>
<evidence type="ECO:0000256" key="5">
    <source>
        <dbReference type="ARBA" id="ARBA00023043"/>
    </source>
</evidence>
<dbReference type="Gene3D" id="3.30.40.10">
    <property type="entry name" value="Zinc/RING finger domain, C3HC4 (zinc finger)"/>
    <property type="match status" value="1"/>
</dbReference>
<evidence type="ECO:0000256" key="3">
    <source>
        <dbReference type="ARBA" id="ARBA00022771"/>
    </source>
</evidence>
<sequence>MCANDFISETSASTFVDVRRQRVSFLQSWSIKLTGDAVESQKGQHLSLLREQYVKLYAANAELQQKYAIATAASKESGFIGRLLATIASLHGQQRYSDIIIKLSNQEIPAHKFILAARSDIWNDSAISNMTMLDWSHLDCVVGFALLKWIYTSTVKQENLSLELMRAATSFQLLDLVEQCEKYLIGITSLQDCVRFYTAAEELGTTNLRDHCSSLISTHWEDLTGEDFKEMPGTLLYQLLKTKSEYPLHSAVRLIREDVVFLYLVEHNAELSKSVNAVDSKGERALEVALKARQPSLARTLIEHQANVCARDARGLTLLQSAILKGDSYSAEFIIEQLENSGNAEKLSHPIQFLDNNKDIEDIKEFEGCTALHLIANHDTEDMTSVASRLIQAGIDPNIQDHRGWTALHSSISENNERLFDLLLNSPNICLDKATNDGHTPLCFALNIDPFLKSYAEKLLAKGAIGNPLYTTTGDTLLHILAREAREDAALFLIQHSKSNLAKANSEGYTVLHEACKAGLVELTRMLLKHGAPTTVVTVSGGEAPIHLAVSNQHLGVVLALLDSDDSDVQLNLKDYSGETSLSLAIKAPLKKGREIVAALIKAGANINQCNEKGLTLLHQAILKEDSATAIFLLENGANMNAKTADGETPLQLCVHCRLGEVVEALCRRGVDTSIGCPLWDALDSDQEDTASILVAHGADTDCWGPGPDGSQQTLLHRAIDDNKEDIAQFLIRSGCSLNTPRRPGPDGSGGEEARDNCTPLHLCCQWGLEQVVQTLVEHGANVNARDSEGKTPVHVAIQNQHAQIISLLLCHPNIDLSLRDKRGMSPFATALTVRNHKAAQAILERLPTAAEQFDNKGRNFLHMAIQKGDLESVLFLLSIQVNVNSRVQDVTQTTPLHLAAVSGNEMLVRSLILAGARINETDAHRNTALHAAAKAGQASVVSALLQNNINFDAVNADGDNALHVTVREGHVAVVRALLTECTLDAETVNLKGRNPLHELARYGRDNAATICELFLECMPQYPLNNPDLDGNTPLLIAYMKGNGNLCRTLVKSGACLGYMNKDGITIFNYQVATKQLLFRLLDSLTQEAPWAEKDLCLECGTKFTLTMRKHHCRHCGRILCSKCSSQDVPILKFGQDKPVRVCAVCFDVLQVGTE</sequence>
<dbReference type="SMART" id="SM00248">
    <property type="entry name" value="ANK"/>
    <property type="match status" value="23"/>
</dbReference>
<keyword evidence="10" id="KW-1185">Reference proteome</keyword>
<feature type="repeat" description="ANK" evidence="6">
    <location>
        <begin position="613"/>
        <end position="645"/>
    </location>
</feature>
<feature type="repeat" description="ANK" evidence="6">
    <location>
        <begin position="711"/>
        <end position="743"/>
    </location>
</feature>
<dbReference type="PROSITE" id="PS50097">
    <property type="entry name" value="BTB"/>
    <property type="match status" value="1"/>
</dbReference>
<dbReference type="InterPro" id="IPR049763">
    <property type="entry name" value="ANKFY1_BACK"/>
</dbReference>
<dbReference type="SUPFAM" id="SSF57903">
    <property type="entry name" value="FYVE/PHD zinc finger"/>
    <property type="match status" value="1"/>
</dbReference>
<feature type="repeat" description="ANK" evidence="6">
    <location>
        <begin position="892"/>
        <end position="924"/>
    </location>
</feature>
<dbReference type="Pfam" id="PF00651">
    <property type="entry name" value="BTB"/>
    <property type="match status" value="1"/>
</dbReference>
<protein>
    <submittedName>
        <fullName evidence="11">Rabankyrin-5 isoform X1</fullName>
    </submittedName>
</protein>
<feature type="repeat" description="ANK" evidence="6">
    <location>
        <begin position="507"/>
        <end position="539"/>
    </location>
</feature>
<feature type="repeat" description="ANK" evidence="6">
    <location>
        <begin position="1030"/>
        <end position="1062"/>
    </location>
</feature>
<keyword evidence="2" id="KW-0677">Repeat</keyword>
<dbReference type="Pfam" id="PF12796">
    <property type="entry name" value="Ank_2"/>
    <property type="match status" value="5"/>
</dbReference>
<keyword evidence="3 7" id="KW-0863">Zinc-finger</keyword>
<dbReference type="PROSITE" id="PS50178">
    <property type="entry name" value="ZF_FYVE"/>
    <property type="match status" value="1"/>
</dbReference>
<dbReference type="InterPro" id="IPR013083">
    <property type="entry name" value="Znf_RING/FYVE/PHD"/>
</dbReference>
<dbReference type="SMART" id="SM00064">
    <property type="entry name" value="FYVE"/>
    <property type="match status" value="1"/>
</dbReference>
<accession>A0AAJ7RF36</accession>
<dbReference type="GeneID" id="107266747"/>
<dbReference type="SUPFAM" id="SSF54695">
    <property type="entry name" value="POZ domain"/>
    <property type="match status" value="1"/>
</dbReference>
<dbReference type="InterPro" id="IPR051165">
    <property type="entry name" value="Multifunctional_ANK_Repeat"/>
</dbReference>
<feature type="repeat" description="ANK" evidence="6">
    <location>
        <begin position="756"/>
        <end position="788"/>
    </location>
</feature>
<dbReference type="SUPFAM" id="SSF48403">
    <property type="entry name" value="Ankyrin repeat"/>
    <property type="match status" value="4"/>
</dbReference>
<keyword evidence="1" id="KW-0479">Metal-binding</keyword>
<dbReference type="SMART" id="SM00225">
    <property type="entry name" value="BTB"/>
    <property type="match status" value="1"/>
</dbReference>
<dbReference type="RefSeq" id="XP_024939728.1">
    <property type="nucleotide sequence ID" value="XM_025083960.1"/>
</dbReference>
<feature type="repeat" description="ANK" evidence="6">
    <location>
        <begin position="789"/>
        <end position="822"/>
    </location>
</feature>
<dbReference type="PANTHER" id="PTHR24123">
    <property type="entry name" value="ANKYRIN REPEAT-CONTAINING"/>
    <property type="match status" value="1"/>
</dbReference>
<evidence type="ECO:0000256" key="7">
    <source>
        <dbReference type="PROSITE-ProRule" id="PRU00091"/>
    </source>
</evidence>
<dbReference type="GO" id="GO:0008270">
    <property type="term" value="F:zinc ion binding"/>
    <property type="evidence" value="ECO:0007669"/>
    <property type="project" value="UniProtKB-KW"/>
</dbReference>
<feature type="repeat" description="ANK" evidence="6">
    <location>
        <begin position="857"/>
        <end position="889"/>
    </location>
</feature>
<dbReference type="PANTHER" id="PTHR24123:SF33">
    <property type="entry name" value="PROTEIN HOS4"/>
    <property type="match status" value="1"/>
</dbReference>
<feature type="domain" description="FYVE-type" evidence="9">
    <location>
        <begin position="1091"/>
        <end position="1151"/>
    </location>
</feature>
<dbReference type="InterPro" id="IPR049764">
    <property type="entry name" value="ANFY1_FYVE"/>
</dbReference>
<organism evidence="10 11">
    <name type="scientific">Cephus cinctus</name>
    <name type="common">Wheat stem sawfly</name>
    <dbReference type="NCBI Taxonomy" id="211228"/>
    <lineage>
        <taxon>Eukaryota</taxon>
        <taxon>Metazoa</taxon>
        <taxon>Ecdysozoa</taxon>
        <taxon>Arthropoda</taxon>
        <taxon>Hexapoda</taxon>
        <taxon>Insecta</taxon>
        <taxon>Pterygota</taxon>
        <taxon>Neoptera</taxon>
        <taxon>Endopterygota</taxon>
        <taxon>Hymenoptera</taxon>
        <taxon>Cephoidea</taxon>
        <taxon>Cephidae</taxon>
        <taxon>Cephus</taxon>
    </lineage>
</organism>
<evidence type="ECO:0000259" key="9">
    <source>
        <dbReference type="PROSITE" id="PS50178"/>
    </source>
</evidence>
<dbReference type="InterPro" id="IPR011011">
    <property type="entry name" value="Znf_FYVE_PHD"/>
</dbReference>
<dbReference type="InterPro" id="IPR017455">
    <property type="entry name" value="Znf_FYVE-rel"/>
</dbReference>
<evidence type="ECO:0000256" key="4">
    <source>
        <dbReference type="ARBA" id="ARBA00022833"/>
    </source>
</evidence>
<dbReference type="CDD" id="cd18501">
    <property type="entry name" value="BACK_ANKFY1_Rank5"/>
    <property type="match status" value="1"/>
</dbReference>
<feature type="repeat" description="ANK" evidence="6">
    <location>
        <begin position="925"/>
        <end position="957"/>
    </location>
</feature>
<evidence type="ECO:0000256" key="6">
    <source>
        <dbReference type="PROSITE-ProRule" id="PRU00023"/>
    </source>
</evidence>
<keyword evidence="5 6" id="KW-0040">ANK repeat</keyword>
<evidence type="ECO:0000313" key="11">
    <source>
        <dbReference type="RefSeq" id="XP_024939728.1"/>
    </source>
</evidence>
<evidence type="ECO:0000256" key="2">
    <source>
        <dbReference type="ARBA" id="ARBA00022737"/>
    </source>
</evidence>
<dbReference type="InterPro" id="IPR002110">
    <property type="entry name" value="Ankyrin_rpt"/>
</dbReference>
<dbReference type="InterPro" id="IPR000306">
    <property type="entry name" value="Znf_FYVE"/>
</dbReference>
<dbReference type="Proteomes" id="UP000694920">
    <property type="component" value="Unplaced"/>
</dbReference>
<feature type="repeat" description="ANK" evidence="6">
    <location>
        <begin position="367"/>
        <end position="402"/>
    </location>
</feature>
<dbReference type="FunFam" id="3.30.40.10:FF:000104">
    <property type="entry name" value="Ankyrin repeat and FYVE domain-containing 1"/>
    <property type="match status" value="1"/>
</dbReference>
<feature type="domain" description="BTB" evidence="8">
    <location>
        <begin position="97"/>
        <end position="159"/>
    </location>
</feature>
<dbReference type="InterPro" id="IPR036770">
    <property type="entry name" value="Ankyrin_rpt-contain_sf"/>
</dbReference>
<evidence type="ECO:0000313" key="10">
    <source>
        <dbReference type="Proteomes" id="UP000694920"/>
    </source>
</evidence>
<dbReference type="InterPro" id="IPR000210">
    <property type="entry name" value="BTB/POZ_dom"/>
</dbReference>
<feature type="repeat" description="ANK" evidence="6">
    <location>
        <begin position="577"/>
        <end position="612"/>
    </location>
</feature>
<dbReference type="InterPro" id="IPR011333">
    <property type="entry name" value="SKP1/BTB/POZ_sf"/>
</dbReference>
<dbReference type="PROSITE" id="PS50088">
    <property type="entry name" value="ANK_REPEAT"/>
    <property type="match status" value="12"/>
</dbReference>
<name>A0AAJ7RF36_CEPCN</name>
<dbReference type="PROSITE" id="PS50297">
    <property type="entry name" value="ANK_REP_REGION"/>
    <property type="match status" value="10"/>
</dbReference>
<keyword evidence="4" id="KW-0862">Zinc</keyword>
<dbReference type="Gene3D" id="1.25.40.20">
    <property type="entry name" value="Ankyrin repeat-containing domain"/>
    <property type="match status" value="5"/>
</dbReference>
<reference evidence="11" key="1">
    <citation type="submission" date="2025-08" db="UniProtKB">
        <authorList>
            <consortium name="RefSeq"/>
        </authorList>
    </citation>
    <scope>IDENTIFICATION</scope>
</reference>
<proteinExistence type="predicted"/>
<dbReference type="Gene3D" id="3.30.710.10">
    <property type="entry name" value="Potassium Channel Kv1.1, Chain A"/>
    <property type="match status" value="1"/>
</dbReference>
<evidence type="ECO:0000256" key="1">
    <source>
        <dbReference type="ARBA" id="ARBA00022723"/>
    </source>
</evidence>
<dbReference type="PRINTS" id="PR01415">
    <property type="entry name" value="ANKYRIN"/>
</dbReference>